<evidence type="ECO:0000313" key="1">
    <source>
        <dbReference type="EMBL" id="KCW82903.1"/>
    </source>
</evidence>
<sequence length="149" mass="16677">MRFSSDSLLKWCTAGNCLKDKQCRMDKTDNDEGSSGTFLRFAPDRTSFLRCLHEREPCRSCSSPIREWDNSNIFSFGSTMGTAKRSLDLNVGSIRVEERLSSLGSLSPRHISSNFTKYLRSGKASILSELACRQVKLEISSGSSRISLH</sequence>
<accession>A0A059CWR6</accession>
<gene>
    <name evidence="1" type="ORF">EUGRSUZ_C04270</name>
</gene>
<dbReference type="EMBL" id="KK198755">
    <property type="protein sequence ID" value="KCW82903.1"/>
    <property type="molecule type" value="Genomic_DNA"/>
</dbReference>
<organism evidence="1">
    <name type="scientific">Eucalyptus grandis</name>
    <name type="common">Flooded gum</name>
    <dbReference type="NCBI Taxonomy" id="71139"/>
    <lineage>
        <taxon>Eukaryota</taxon>
        <taxon>Viridiplantae</taxon>
        <taxon>Streptophyta</taxon>
        <taxon>Embryophyta</taxon>
        <taxon>Tracheophyta</taxon>
        <taxon>Spermatophyta</taxon>
        <taxon>Magnoliopsida</taxon>
        <taxon>eudicotyledons</taxon>
        <taxon>Gunneridae</taxon>
        <taxon>Pentapetalae</taxon>
        <taxon>rosids</taxon>
        <taxon>malvids</taxon>
        <taxon>Myrtales</taxon>
        <taxon>Myrtaceae</taxon>
        <taxon>Myrtoideae</taxon>
        <taxon>Eucalypteae</taxon>
        <taxon>Eucalyptus</taxon>
    </lineage>
</organism>
<proteinExistence type="predicted"/>
<reference evidence="1" key="1">
    <citation type="submission" date="2013-07" db="EMBL/GenBank/DDBJ databases">
        <title>The genome of Eucalyptus grandis.</title>
        <authorList>
            <person name="Schmutz J."/>
            <person name="Hayes R."/>
            <person name="Myburg A."/>
            <person name="Tuskan G."/>
            <person name="Grattapaglia D."/>
            <person name="Rokhsar D.S."/>
        </authorList>
    </citation>
    <scope>NUCLEOTIDE SEQUENCE</scope>
    <source>
        <tissue evidence="1">Leaf extractions</tissue>
    </source>
</reference>
<dbReference type="AlphaFoldDB" id="A0A059CWR6"/>
<name>A0A059CWR6_EUCGR</name>
<dbReference type="Gramene" id="KCW82903">
    <property type="protein sequence ID" value="KCW82903"/>
    <property type="gene ID" value="EUGRSUZ_C04270"/>
</dbReference>
<protein>
    <submittedName>
        <fullName evidence="1">Uncharacterized protein</fullName>
    </submittedName>
</protein>
<dbReference type="InParanoid" id="A0A059CWR6"/>